<dbReference type="InterPro" id="IPR058033">
    <property type="entry name" value="ARM_TBCD_2nd"/>
</dbReference>
<dbReference type="EMBL" id="JXNT01000007">
    <property type="protein sequence ID" value="ODM17987.1"/>
    <property type="molecule type" value="Genomic_DNA"/>
</dbReference>
<name>A0A1E3BAL2_ASPCR</name>
<dbReference type="PANTHER" id="PTHR12658">
    <property type="entry name" value="BETA-TUBULIN COFACTOR D"/>
    <property type="match status" value="1"/>
</dbReference>
<protein>
    <submittedName>
        <fullName evidence="4">Uncharacterized protein</fullName>
    </submittedName>
</protein>
<dbReference type="InterPro" id="IPR016024">
    <property type="entry name" value="ARM-type_fold"/>
</dbReference>
<keyword evidence="5" id="KW-1185">Reference proteome</keyword>
<dbReference type="GO" id="GO:0048487">
    <property type="term" value="F:beta-tubulin binding"/>
    <property type="evidence" value="ECO:0007669"/>
    <property type="project" value="InterPro"/>
</dbReference>
<dbReference type="GO" id="GO:0007021">
    <property type="term" value="P:tubulin complex assembly"/>
    <property type="evidence" value="ECO:0007669"/>
    <property type="project" value="InterPro"/>
</dbReference>
<dbReference type="Proteomes" id="UP000094569">
    <property type="component" value="Unassembled WGS sequence"/>
</dbReference>
<dbReference type="SUPFAM" id="SSF48371">
    <property type="entry name" value="ARM repeat"/>
    <property type="match status" value="2"/>
</dbReference>
<dbReference type="Pfam" id="PF12612">
    <property type="entry name" value="TFCD_C"/>
    <property type="match status" value="1"/>
</dbReference>
<dbReference type="AlphaFoldDB" id="A0A1E3BAL2"/>
<dbReference type="GO" id="GO:0005096">
    <property type="term" value="F:GTPase activator activity"/>
    <property type="evidence" value="ECO:0007669"/>
    <property type="project" value="InterPro"/>
</dbReference>
<feature type="domain" description="Tubulin-folding cofactor D C-terminal" evidence="2">
    <location>
        <begin position="948"/>
        <end position="1123"/>
    </location>
</feature>
<dbReference type="GO" id="GO:0007023">
    <property type="term" value="P:post-chaperonin tubulin folding pathway"/>
    <property type="evidence" value="ECO:0007669"/>
    <property type="project" value="InterPro"/>
</dbReference>
<sequence>MDAADDREVKLQRASGDLVDEFSTKLPSLLWKTRTEDGHNVRVPRRWTQANKTEKLIGLLEPFQEWPQLLDPHLQKLLPPLVDVFLAYLLKHRDQYASETAATKLQAQGALYPLPRAVCRLLYTFCKVRGVKVITRFLNNEPKYLDPMLHAFIEWDAVPQHDPMEVASGDDISRRLVWEERYVMLTWLSHLLLAPFDLSSISSDDIPIPYDNLGRLKTLSPQTPAVTKSLLSASLNYVDVSGKEREAATALLARLALRRDMLAVGVLNNLTEWAFSILQPVDGGEPPSLYTCIGVLSFLARLAASGQVEGFAPLVEPVFEQTLRIAHGESDVSKVIRSSALARKIIIKILRSVSVMALSLNENGSMSDDQVSVILEEVIDHLLVSLADKDTPVRFAASKALSIITLKLDPGMAADVIEAVTSSLEENILYETRDGIIVAPFEARRIGINTLKRNLSAVDAQRWQGLILTLGHLLFRRAPPTHQLHNVLQPLVSGLDFEQRSSTGSSVGTGVRDASCFGIWALSRKYTTQELLALRADAISTPTQQKETSILQILAVELVCAACVDPSGNIRRGSSAALQELIGRHPNTIAEGISLVQVVDYHAVARRSRAMNDVAKATAALDDVYWSPLVESLLQWRGVGSPDAESRRHAARAIGTLSLHGSYTTLKIVLQRLLHKLSNLPRNDVEMRHGCMLSIAATVDAYNKQRETNSSEAIDLAFQVAQLWDIFGSSFGPSKDDLTLQSSRPELTAEASARLIDSLSRTAIKSDASNSPKPSTVSINKARETLLLCVSRGEDLAIETSSDAVSQLFPLLSLEKQKETVQGWFSHIQATRKLPTGRGQISALGAVFKSVEPENSLRSEIIQELFQCAGPEELIEKRVAAVKCLATQVLPYIAVTDDIVDHFINFLNDYTTDRRGDIGSLLRLEAIQAAKIILQKESELGTCSPRAQKVIGCLCRLAAEKLDKVRIQAWLGLQNFWESAEDFPPLQRKYGHFSHVSSPDYFVQLLELQAIDWLRLPLYQGLATSTVAGAEGLIRASRLALVQGINSRKAGQREAMLLLILKDLSTILSENLQDDRFAIPIMELLAFLVDGYIPSIPEGSEQIFRRLFTLTQKAHFKSSNIQRLEAAVKVYAPLSRFSQLRPDVLKKLTAMLLHPFPRVRSTVSEYLYTATESDEVKMGDWTRQPKQMKGEVEALRGVLVA</sequence>
<evidence type="ECO:0000313" key="5">
    <source>
        <dbReference type="Proteomes" id="UP000094569"/>
    </source>
</evidence>
<reference evidence="4 5" key="1">
    <citation type="journal article" date="2016" name="BMC Genomics">
        <title>Comparative genomic and transcriptomic analyses of the Fuzhuan brick tea-fermentation fungus Aspergillus cristatus.</title>
        <authorList>
            <person name="Ge Y."/>
            <person name="Wang Y."/>
            <person name="Liu Y."/>
            <person name="Tan Y."/>
            <person name="Ren X."/>
            <person name="Zhang X."/>
            <person name="Hyde K.D."/>
            <person name="Liu Y."/>
            <person name="Liu Z."/>
        </authorList>
    </citation>
    <scope>NUCLEOTIDE SEQUENCE [LARGE SCALE GENOMIC DNA]</scope>
    <source>
        <strain evidence="4 5">GZAAS20.1005</strain>
    </source>
</reference>
<dbReference type="Pfam" id="PF23579">
    <property type="entry name" value="ARM_TBCD"/>
    <property type="match status" value="1"/>
</dbReference>
<feature type="domain" description="Tubulin-folding cofactor D ARM repeats" evidence="3">
    <location>
        <begin position="364"/>
        <end position="442"/>
    </location>
</feature>
<gene>
    <name evidence="4" type="ORF">SI65_06775</name>
</gene>
<proteinExistence type="predicted"/>
<dbReference type="InterPro" id="IPR022577">
    <property type="entry name" value="TBCD_C"/>
</dbReference>
<keyword evidence="1" id="KW-0143">Chaperone</keyword>
<dbReference type="GO" id="GO:0000226">
    <property type="term" value="P:microtubule cytoskeleton organization"/>
    <property type="evidence" value="ECO:0007669"/>
    <property type="project" value="TreeGrafter"/>
</dbReference>
<dbReference type="Pfam" id="PF25767">
    <property type="entry name" value="ARM_TBCD_2nd"/>
    <property type="match status" value="2"/>
</dbReference>
<dbReference type="STRING" id="573508.A0A1E3BAL2"/>
<dbReference type="VEuPathDB" id="FungiDB:SI65_06775"/>
<feature type="domain" description="Tubulin-folding cofactor D ARM repeats" evidence="3">
    <location>
        <begin position="459"/>
        <end position="593"/>
    </location>
</feature>
<comment type="caution">
    <text evidence="4">The sequence shown here is derived from an EMBL/GenBank/DDBJ whole genome shotgun (WGS) entry which is preliminary data.</text>
</comment>
<dbReference type="Gene3D" id="1.25.10.10">
    <property type="entry name" value="Leucine-rich Repeat Variant"/>
    <property type="match status" value="1"/>
</dbReference>
<evidence type="ECO:0000259" key="3">
    <source>
        <dbReference type="Pfam" id="PF25767"/>
    </source>
</evidence>
<dbReference type="OrthoDB" id="10253476at2759"/>
<evidence type="ECO:0000313" key="4">
    <source>
        <dbReference type="EMBL" id="ODM17987.1"/>
    </source>
</evidence>
<evidence type="ECO:0000259" key="2">
    <source>
        <dbReference type="Pfam" id="PF12612"/>
    </source>
</evidence>
<dbReference type="InterPro" id="IPR033162">
    <property type="entry name" value="TBCD"/>
</dbReference>
<evidence type="ECO:0000256" key="1">
    <source>
        <dbReference type="ARBA" id="ARBA00023186"/>
    </source>
</evidence>
<accession>A0A1E3BAL2</accession>
<organism evidence="4 5">
    <name type="scientific">Aspergillus cristatus</name>
    <name type="common">Chinese Fuzhuan brick tea-fermentation fungus</name>
    <name type="synonym">Eurotium cristatum</name>
    <dbReference type="NCBI Taxonomy" id="573508"/>
    <lineage>
        <taxon>Eukaryota</taxon>
        <taxon>Fungi</taxon>
        <taxon>Dikarya</taxon>
        <taxon>Ascomycota</taxon>
        <taxon>Pezizomycotina</taxon>
        <taxon>Eurotiomycetes</taxon>
        <taxon>Eurotiomycetidae</taxon>
        <taxon>Eurotiales</taxon>
        <taxon>Aspergillaceae</taxon>
        <taxon>Aspergillus</taxon>
        <taxon>Aspergillus subgen. Aspergillus</taxon>
    </lineage>
</organism>
<dbReference type="InterPro" id="IPR011989">
    <property type="entry name" value="ARM-like"/>
</dbReference>
<dbReference type="PANTHER" id="PTHR12658:SF0">
    <property type="entry name" value="TUBULIN-SPECIFIC CHAPERONE D"/>
    <property type="match status" value="1"/>
</dbReference>